<evidence type="ECO:0000256" key="5">
    <source>
        <dbReference type="SAM" id="MobiDB-lite"/>
    </source>
</evidence>
<feature type="domain" description="Protein kinase" evidence="7">
    <location>
        <begin position="28"/>
        <end position="303"/>
    </location>
</feature>
<dbReference type="Gene3D" id="3.30.200.20">
    <property type="entry name" value="Phosphorylase Kinase, domain 1"/>
    <property type="match status" value="1"/>
</dbReference>
<feature type="region of interest" description="Disordered" evidence="5">
    <location>
        <begin position="428"/>
        <end position="502"/>
    </location>
</feature>
<organism evidence="8 9">
    <name type="scientific">Ostreobium quekettii</name>
    <dbReference type="NCBI Taxonomy" id="121088"/>
    <lineage>
        <taxon>Eukaryota</taxon>
        <taxon>Viridiplantae</taxon>
        <taxon>Chlorophyta</taxon>
        <taxon>core chlorophytes</taxon>
        <taxon>Ulvophyceae</taxon>
        <taxon>TCBD clade</taxon>
        <taxon>Bryopsidales</taxon>
        <taxon>Ostreobineae</taxon>
        <taxon>Ostreobiaceae</taxon>
        <taxon>Ostreobium</taxon>
    </lineage>
</organism>
<dbReference type="GO" id="GO:0005524">
    <property type="term" value="F:ATP binding"/>
    <property type="evidence" value="ECO:0007669"/>
    <property type="project" value="UniProtKB-KW"/>
</dbReference>
<evidence type="ECO:0000256" key="4">
    <source>
        <dbReference type="ARBA" id="ARBA00022840"/>
    </source>
</evidence>
<dbReference type="AlphaFoldDB" id="A0A8S1IMX2"/>
<evidence type="ECO:0000256" key="2">
    <source>
        <dbReference type="ARBA" id="ARBA00022741"/>
    </source>
</evidence>
<dbReference type="CDD" id="cd14014">
    <property type="entry name" value="STKc_PknB_like"/>
    <property type="match status" value="1"/>
</dbReference>
<dbReference type="Gene3D" id="1.10.510.10">
    <property type="entry name" value="Transferase(Phosphotransferase) domain 1"/>
    <property type="match status" value="1"/>
</dbReference>
<dbReference type="InterPro" id="IPR011009">
    <property type="entry name" value="Kinase-like_dom_sf"/>
</dbReference>
<dbReference type="SUPFAM" id="SSF56112">
    <property type="entry name" value="Protein kinase-like (PK-like)"/>
    <property type="match status" value="1"/>
</dbReference>
<evidence type="ECO:0000256" key="3">
    <source>
        <dbReference type="ARBA" id="ARBA00022777"/>
    </source>
</evidence>
<dbReference type="OrthoDB" id="533232at2759"/>
<feature type="compositionally biased region" description="Low complexity" evidence="5">
    <location>
        <begin position="454"/>
        <end position="484"/>
    </location>
</feature>
<dbReference type="PANTHER" id="PTHR43289">
    <property type="entry name" value="MITOGEN-ACTIVATED PROTEIN KINASE KINASE KINASE 20-RELATED"/>
    <property type="match status" value="1"/>
</dbReference>
<dbReference type="Pfam" id="PF00069">
    <property type="entry name" value="Pkinase"/>
    <property type="match status" value="1"/>
</dbReference>
<comment type="caution">
    <text evidence="8">The sequence shown here is derived from an EMBL/GenBank/DDBJ whole genome shotgun (WGS) entry which is preliminary data.</text>
</comment>
<name>A0A8S1IMX2_9CHLO</name>
<evidence type="ECO:0000313" key="8">
    <source>
        <dbReference type="EMBL" id="CAD7694945.1"/>
    </source>
</evidence>
<dbReference type="EMBL" id="CAJHUC010000286">
    <property type="protein sequence ID" value="CAD7694945.1"/>
    <property type="molecule type" value="Genomic_DNA"/>
</dbReference>
<dbReference type="InterPro" id="IPR000719">
    <property type="entry name" value="Prot_kinase_dom"/>
</dbReference>
<feature type="compositionally biased region" description="Polar residues" evidence="5">
    <location>
        <begin position="442"/>
        <end position="453"/>
    </location>
</feature>
<evidence type="ECO:0000256" key="6">
    <source>
        <dbReference type="SAM" id="Phobius"/>
    </source>
</evidence>
<reference evidence="8" key="1">
    <citation type="submission" date="2020-12" db="EMBL/GenBank/DDBJ databases">
        <authorList>
            <person name="Iha C."/>
        </authorList>
    </citation>
    <scope>NUCLEOTIDE SEQUENCE</scope>
</reference>
<keyword evidence="6" id="KW-0812">Transmembrane</keyword>
<feature type="region of interest" description="Disordered" evidence="5">
    <location>
        <begin position="370"/>
        <end position="396"/>
    </location>
</feature>
<keyword evidence="6" id="KW-1133">Transmembrane helix</keyword>
<keyword evidence="9" id="KW-1185">Reference proteome</keyword>
<dbReference type="PROSITE" id="PS50011">
    <property type="entry name" value="PROTEIN_KINASE_DOM"/>
    <property type="match status" value="1"/>
</dbReference>
<dbReference type="Proteomes" id="UP000708148">
    <property type="component" value="Unassembled WGS sequence"/>
</dbReference>
<protein>
    <recommendedName>
        <fullName evidence="7">Protein kinase domain-containing protein</fullName>
    </recommendedName>
</protein>
<evidence type="ECO:0000259" key="7">
    <source>
        <dbReference type="PROSITE" id="PS50011"/>
    </source>
</evidence>
<keyword evidence="3" id="KW-0418">Kinase</keyword>
<sequence>MAQSRCMLVGNRSAKREKGTRELDKPRYQVIERIDAGGMAEVFKAEATSMQGFQKLVAIKRVLPSLTKNQRFIRMFLDEAKVSLHLNHTNCVQVFDLGIADGTYFIVMEFIDGTNLKNVLEYVVSQKMQLPVEQVVYIAIEICKGLAHAHNKRDLEGRPLHIVHRDISPPNVLMSREGEIKITDFGLAKAQSQVEQTDPGVVKGKFGYLSPEAANGEGVDLRTDVFAVGILLWEMLMGRRLFLGKSDYETLKQVQVAKIPDMQSVRSDVPHQLVEIIERALAKDINRRYQDARSLAEALADFLYGFGRPVTGFGIAGLVSSVMDARSGKSDSTNDSKINEVVQREINALVSLEEVEDLDLMLADMYDSTSAHDAHGPSGEPGDWENPADWGLDLGMEADDAPSFLARQGGGADTWQEAGLGDLMRPENAQAAAEKMRREQAQAMQTPEGQRTSQQQQQAQRAAQQQAAQQQLAQQQAALQQQQAMHHPGATEPTPIEPAQDDGGGGNTILIVAAVVLVLIAAVVGVAVIVLFGAPG</sequence>
<dbReference type="GO" id="GO:0004674">
    <property type="term" value="F:protein serine/threonine kinase activity"/>
    <property type="evidence" value="ECO:0007669"/>
    <property type="project" value="TreeGrafter"/>
</dbReference>
<gene>
    <name evidence="8" type="ORF">OSTQU699_LOCUS306</name>
</gene>
<keyword evidence="1" id="KW-0808">Transferase</keyword>
<proteinExistence type="predicted"/>
<keyword evidence="4" id="KW-0067">ATP-binding</keyword>
<keyword evidence="2" id="KW-0547">Nucleotide-binding</keyword>
<dbReference type="PANTHER" id="PTHR43289:SF6">
    <property type="entry name" value="SERINE_THREONINE-PROTEIN KINASE NEKL-3"/>
    <property type="match status" value="1"/>
</dbReference>
<feature type="transmembrane region" description="Helical" evidence="6">
    <location>
        <begin position="509"/>
        <end position="534"/>
    </location>
</feature>
<feature type="region of interest" description="Disordered" evidence="5">
    <location>
        <begin position="402"/>
        <end position="421"/>
    </location>
</feature>
<evidence type="ECO:0000313" key="9">
    <source>
        <dbReference type="Proteomes" id="UP000708148"/>
    </source>
</evidence>
<accession>A0A8S1IMX2</accession>
<evidence type="ECO:0000256" key="1">
    <source>
        <dbReference type="ARBA" id="ARBA00022679"/>
    </source>
</evidence>
<keyword evidence="6" id="KW-0472">Membrane</keyword>